<dbReference type="Proteomes" id="UP001152320">
    <property type="component" value="Chromosome 7"/>
</dbReference>
<sequence>MPVRSSSREVKYTKKGLEYEIDRRQKKFKGGISTWRRQAGHIEGLLCESNDVSALKQERDLLEGDMTSVTNSFEEYNEVLLLADRPSSYEKLELVEKEHYALLKRISGCIAKLLTDVETSSKSHKSSKSSRGSTISRKSSVQKRADAAAEAASLKAKLKYMDREAKQRSDLEKSRWGSAKEAIEGYFLLSSGEAYDEARKLLDERYGDPFIIANVFRDKLDSWPKIPSRDGQALRKFSDFWGQCETATQITGSLDCLHDMRENRKIISKLPDWLVTRWGRKIIEWREAGKGFPKFTEFRKFMIRESNINVSVVHFSGSKVCNKSSLIIPVWLSHRNVPNLEVMTYAMLDTQSDTTFILDSISDELDVYGSDTKLILSTMVSKNQVIDTKRFEGLMVRGIDSSLKIELPPAFSRTMIPANRNHIPTPEIANKWSHLRPIARKLLPLQDCEIGLLIGYNCPRALLPREVIPAVGDGPYGQRTDIGWGVVGIVNPEDIHDSACDPIGLSHKILTYEVPVKSDLSVPAPQRVRISFQSSVREINPVQIIKVLEQDFSEGDLGVDGYSQDDFKFLAILKAGIHQTKDGHYEMPLPFRKPNPMLPSNKELALHRLKRLERRLKSDPTYKVDY</sequence>
<dbReference type="PANTHER" id="PTHR47331:SF5">
    <property type="entry name" value="RIBONUCLEASE H"/>
    <property type="match status" value="1"/>
</dbReference>
<evidence type="ECO:0000256" key="1">
    <source>
        <dbReference type="SAM" id="MobiDB-lite"/>
    </source>
</evidence>
<evidence type="ECO:0000313" key="2">
    <source>
        <dbReference type="EMBL" id="KAJ8039600.1"/>
    </source>
</evidence>
<keyword evidence="3" id="KW-1185">Reference proteome</keyword>
<feature type="region of interest" description="Disordered" evidence="1">
    <location>
        <begin position="121"/>
        <end position="143"/>
    </location>
</feature>
<proteinExistence type="predicted"/>
<evidence type="ECO:0000313" key="3">
    <source>
        <dbReference type="Proteomes" id="UP001152320"/>
    </source>
</evidence>
<gene>
    <name evidence="2" type="ORF">HOLleu_17373</name>
</gene>
<dbReference type="AlphaFoldDB" id="A0A9Q1HB83"/>
<comment type="caution">
    <text evidence="2">The sequence shown here is derived from an EMBL/GenBank/DDBJ whole genome shotgun (WGS) entry which is preliminary data.</text>
</comment>
<protein>
    <submittedName>
        <fullName evidence="2">Uncharacterized protein</fullName>
    </submittedName>
</protein>
<dbReference type="EMBL" id="JAIZAY010000007">
    <property type="protein sequence ID" value="KAJ8039600.1"/>
    <property type="molecule type" value="Genomic_DNA"/>
</dbReference>
<organism evidence="2 3">
    <name type="scientific">Holothuria leucospilota</name>
    <name type="common">Black long sea cucumber</name>
    <name type="synonym">Mertensiothuria leucospilota</name>
    <dbReference type="NCBI Taxonomy" id="206669"/>
    <lineage>
        <taxon>Eukaryota</taxon>
        <taxon>Metazoa</taxon>
        <taxon>Echinodermata</taxon>
        <taxon>Eleutherozoa</taxon>
        <taxon>Echinozoa</taxon>
        <taxon>Holothuroidea</taxon>
        <taxon>Aspidochirotacea</taxon>
        <taxon>Aspidochirotida</taxon>
        <taxon>Holothuriidae</taxon>
        <taxon>Holothuria</taxon>
    </lineage>
</organism>
<accession>A0A9Q1HB83</accession>
<dbReference type="OrthoDB" id="10065844at2759"/>
<feature type="compositionally biased region" description="Low complexity" evidence="1">
    <location>
        <begin position="129"/>
        <end position="139"/>
    </location>
</feature>
<name>A0A9Q1HB83_HOLLE</name>
<reference evidence="2" key="1">
    <citation type="submission" date="2021-10" db="EMBL/GenBank/DDBJ databases">
        <title>Tropical sea cucumber genome reveals ecological adaptation and Cuvierian tubules defense mechanism.</title>
        <authorList>
            <person name="Chen T."/>
        </authorList>
    </citation>
    <scope>NUCLEOTIDE SEQUENCE</scope>
    <source>
        <strain evidence="2">Nanhai2018</strain>
        <tissue evidence="2">Muscle</tissue>
    </source>
</reference>
<dbReference type="PANTHER" id="PTHR47331">
    <property type="entry name" value="PHD-TYPE DOMAIN-CONTAINING PROTEIN"/>
    <property type="match status" value="1"/>
</dbReference>